<name>W9QIJ0_9ROSA</name>
<organism evidence="1 2">
    <name type="scientific">Morus notabilis</name>
    <dbReference type="NCBI Taxonomy" id="981085"/>
    <lineage>
        <taxon>Eukaryota</taxon>
        <taxon>Viridiplantae</taxon>
        <taxon>Streptophyta</taxon>
        <taxon>Embryophyta</taxon>
        <taxon>Tracheophyta</taxon>
        <taxon>Spermatophyta</taxon>
        <taxon>Magnoliopsida</taxon>
        <taxon>eudicotyledons</taxon>
        <taxon>Gunneridae</taxon>
        <taxon>Pentapetalae</taxon>
        <taxon>rosids</taxon>
        <taxon>fabids</taxon>
        <taxon>Rosales</taxon>
        <taxon>Moraceae</taxon>
        <taxon>Moreae</taxon>
        <taxon>Morus</taxon>
    </lineage>
</organism>
<reference evidence="2" key="1">
    <citation type="submission" date="2013-01" db="EMBL/GenBank/DDBJ databases">
        <title>Draft Genome Sequence of a Mulberry Tree, Morus notabilis C.K. Schneid.</title>
        <authorList>
            <person name="He N."/>
            <person name="Zhao S."/>
        </authorList>
    </citation>
    <scope>NUCLEOTIDE SEQUENCE</scope>
</reference>
<evidence type="ECO:0000313" key="1">
    <source>
        <dbReference type="EMBL" id="EXB38210.1"/>
    </source>
</evidence>
<sequence length="165" mass="18724">MLPSYLHMLKVMNPDTITHLVVDRDQKFKYPFITLGTSIKGFKETKSIIVPSTEELYAAHMHNFVADVEPPNAIVDKWMNLILSGSNIFFEDIWRNDVNSVHEERGEYKDISQREVFIGACEGDDRNDDIGGQIRIQHNEVGDDCGSTAQGDNGLVHFTDSSFQF</sequence>
<dbReference type="EMBL" id="KE343684">
    <property type="protein sequence ID" value="EXB38210.1"/>
    <property type="molecule type" value="Genomic_DNA"/>
</dbReference>
<keyword evidence="2" id="KW-1185">Reference proteome</keyword>
<proteinExistence type="predicted"/>
<evidence type="ECO:0000313" key="2">
    <source>
        <dbReference type="Proteomes" id="UP000030645"/>
    </source>
</evidence>
<dbReference type="AlphaFoldDB" id="W9QIJ0"/>
<dbReference type="Proteomes" id="UP000030645">
    <property type="component" value="Unassembled WGS sequence"/>
</dbReference>
<protein>
    <submittedName>
        <fullName evidence="1">Uncharacterized protein</fullName>
    </submittedName>
</protein>
<gene>
    <name evidence="1" type="ORF">L484_006309</name>
</gene>
<accession>W9QIJ0</accession>